<dbReference type="GO" id="GO:0030692">
    <property type="term" value="C:Noc4p-Nop14p complex"/>
    <property type="evidence" value="ECO:0007669"/>
    <property type="project" value="TreeGrafter"/>
</dbReference>
<evidence type="ECO:0008006" key="4">
    <source>
        <dbReference type="Google" id="ProtNLM"/>
    </source>
</evidence>
<dbReference type="PANTHER" id="PTHR12455">
    <property type="entry name" value="NUCLEOLAR COMPLEX PROTEIN 4"/>
    <property type="match status" value="1"/>
</dbReference>
<dbReference type="InterPro" id="IPR027193">
    <property type="entry name" value="Noc4"/>
</dbReference>
<gene>
    <name evidence="2" type="ORF">BC936DRAFT_144819</name>
</gene>
<evidence type="ECO:0000313" key="3">
    <source>
        <dbReference type="Proteomes" id="UP000268093"/>
    </source>
</evidence>
<dbReference type="PANTHER" id="PTHR12455:SF0">
    <property type="entry name" value="NUCLEOLAR COMPLEX PROTEIN 4 HOMOLOG"/>
    <property type="match status" value="1"/>
</dbReference>
<dbReference type="GO" id="GO:0042254">
    <property type="term" value="P:ribosome biogenesis"/>
    <property type="evidence" value="ECO:0007669"/>
    <property type="project" value="InterPro"/>
</dbReference>
<proteinExistence type="predicted"/>
<accession>A0A433DBM9</accession>
<reference evidence="2 3" key="1">
    <citation type="journal article" date="2018" name="New Phytol.">
        <title>Phylogenomics of Endogonaceae and evolution of mycorrhizas within Mucoromycota.</title>
        <authorList>
            <person name="Chang Y."/>
            <person name="Desiro A."/>
            <person name="Na H."/>
            <person name="Sandor L."/>
            <person name="Lipzen A."/>
            <person name="Clum A."/>
            <person name="Barry K."/>
            <person name="Grigoriev I.V."/>
            <person name="Martin F.M."/>
            <person name="Stajich J.E."/>
            <person name="Smith M.E."/>
            <person name="Bonito G."/>
            <person name="Spatafora J.W."/>
        </authorList>
    </citation>
    <scope>NUCLEOTIDE SEQUENCE [LARGE SCALE GENOMIC DNA]</scope>
    <source>
        <strain evidence="2 3">GMNB39</strain>
    </source>
</reference>
<protein>
    <recommendedName>
        <fullName evidence="4">CBF/Mak21 family-domain-containing protein</fullName>
    </recommendedName>
</protein>
<feature type="region of interest" description="Disordered" evidence="1">
    <location>
        <begin position="300"/>
        <end position="338"/>
    </location>
</feature>
<evidence type="ECO:0000313" key="2">
    <source>
        <dbReference type="EMBL" id="RUP48225.1"/>
    </source>
</evidence>
<keyword evidence="3" id="KW-1185">Reference proteome</keyword>
<dbReference type="Proteomes" id="UP000268093">
    <property type="component" value="Unassembled WGS sequence"/>
</dbReference>
<organism evidence="2 3">
    <name type="scientific">Jimgerdemannia flammicorona</name>
    <dbReference type="NCBI Taxonomy" id="994334"/>
    <lineage>
        <taxon>Eukaryota</taxon>
        <taxon>Fungi</taxon>
        <taxon>Fungi incertae sedis</taxon>
        <taxon>Mucoromycota</taxon>
        <taxon>Mucoromycotina</taxon>
        <taxon>Endogonomycetes</taxon>
        <taxon>Endogonales</taxon>
        <taxon>Endogonaceae</taxon>
        <taxon>Jimgerdemannia</taxon>
    </lineage>
</organism>
<dbReference type="EMBL" id="RBNI01003576">
    <property type="protein sequence ID" value="RUP48225.1"/>
    <property type="molecule type" value="Genomic_DNA"/>
</dbReference>
<dbReference type="AlphaFoldDB" id="A0A433DBM9"/>
<comment type="caution">
    <text evidence="2">The sequence shown here is derived from an EMBL/GenBank/DDBJ whole genome shotgun (WGS) entry which is preliminary data.</text>
</comment>
<sequence length="652" mass="73011">MPQPLKKRKRAEPSADSEKLSELKQLVAKVKALEQGVAASKANLNNIVSLLELSEVRIQLLSIFCKSTVQYYLTIPPFPQIHNQHDHPKVIHASLHALHRVFTPFLAKGELQRPKKQPTADDKKVTVTFWLRDNYVRYVNQLCKLLQHNEPGLQLPALNVLLDLLRVESSHLTLVSKSHHFANDHYARVVEAVLANPNFSQPLQAEFVDKYINVYDDLRYYFFKDAALADRFCCFSKLITTTLETGKLKNGATAVSKKKKTIPTPAPPPIPSSFITTLTTNAFAILENIRTMPTSESEIDEFWTGHPDPMQKSESSIDDSGLASSDSEGDDPTNLALAPKKKPPLLQLLVHRRALSDCWLAFLRLPLPSDVYKKTLLIVHKRIMPHMPQPTLLMDFLTDSYNTGGWRHQSAGVERSLHPDHRAQSRLSGLLSQALSPLRSQSDARQISVKILPLGRRIPGFHTSSRDPRRGLHKTHVSPQPDLPPSWDRDPDSDDVQPSEAAPDLHGAYPPHGGGRGRDGRRPVRLRRARPVQGQRARVFAVGSSNPAGALLPQRRHTRQDFLRAVHEAKLQSGGLFGSYLCHGRWHGSGFFETETTRKRKNPPAMAFEVPDYLFPIAPKTINGDAKAVNGKNAAEEEDADEVVGRWAVWAF</sequence>
<feature type="region of interest" description="Disordered" evidence="1">
    <location>
        <begin position="458"/>
        <end position="533"/>
    </location>
</feature>
<name>A0A433DBM9_9FUNG</name>
<dbReference type="GO" id="GO:0032040">
    <property type="term" value="C:small-subunit processome"/>
    <property type="evidence" value="ECO:0007669"/>
    <property type="project" value="TreeGrafter"/>
</dbReference>
<evidence type="ECO:0000256" key="1">
    <source>
        <dbReference type="SAM" id="MobiDB-lite"/>
    </source>
</evidence>
<dbReference type="OrthoDB" id="10263185at2759"/>